<evidence type="ECO:0000313" key="2">
    <source>
        <dbReference type="Proteomes" id="UP000185003"/>
    </source>
</evidence>
<sequence length="38" mass="4424">MTGGTYGTWIWLRANIGRDYMYRQKVRATGMNRPASPF</sequence>
<name>A0A1N6J5K3_9BACT</name>
<dbReference type="AlphaFoldDB" id="A0A1N6J5K3"/>
<dbReference type="EMBL" id="FSRA01000002">
    <property type="protein sequence ID" value="SIO39525.1"/>
    <property type="molecule type" value="Genomic_DNA"/>
</dbReference>
<gene>
    <name evidence="1" type="ORF">SAMN04488055_3649</name>
</gene>
<proteinExistence type="predicted"/>
<reference evidence="1 2" key="1">
    <citation type="submission" date="2016-11" db="EMBL/GenBank/DDBJ databases">
        <authorList>
            <person name="Jaros S."/>
            <person name="Januszkiewicz K."/>
            <person name="Wedrychowicz H."/>
        </authorList>
    </citation>
    <scope>NUCLEOTIDE SEQUENCE [LARGE SCALE GENOMIC DNA]</scope>
    <source>
        <strain evidence="1 2">DSM 24787</strain>
    </source>
</reference>
<organism evidence="1 2">
    <name type="scientific">Chitinophaga niabensis</name>
    <dbReference type="NCBI Taxonomy" id="536979"/>
    <lineage>
        <taxon>Bacteria</taxon>
        <taxon>Pseudomonadati</taxon>
        <taxon>Bacteroidota</taxon>
        <taxon>Chitinophagia</taxon>
        <taxon>Chitinophagales</taxon>
        <taxon>Chitinophagaceae</taxon>
        <taxon>Chitinophaga</taxon>
    </lineage>
</organism>
<dbReference type="Proteomes" id="UP000185003">
    <property type="component" value="Unassembled WGS sequence"/>
</dbReference>
<evidence type="ECO:0000313" key="1">
    <source>
        <dbReference type="EMBL" id="SIO39525.1"/>
    </source>
</evidence>
<keyword evidence="2" id="KW-1185">Reference proteome</keyword>
<protein>
    <submittedName>
        <fullName evidence="1">Uncharacterized protein</fullName>
    </submittedName>
</protein>
<accession>A0A1N6J5K3</accession>